<comment type="caution">
    <text evidence="2">The sequence shown here is derived from an EMBL/GenBank/DDBJ whole genome shotgun (WGS) entry which is preliminary data.</text>
</comment>
<evidence type="ECO:0000256" key="1">
    <source>
        <dbReference type="SAM" id="MobiDB-lite"/>
    </source>
</evidence>
<feature type="compositionally biased region" description="Basic and acidic residues" evidence="1">
    <location>
        <begin position="313"/>
        <end position="328"/>
    </location>
</feature>
<evidence type="ECO:0000313" key="2">
    <source>
        <dbReference type="EMBL" id="KAJ0223713.1"/>
    </source>
</evidence>
<name>A0A9R1WH93_LACSA</name>
<dbReference type="PANTHER" id="PTHR31973">
    <property type="entry name" value="POLYPROTEIN, PUTATIVE-RELATED"/>
    <property type="match status" value="1"/>
</dbReference>
<sequence length="401" mass="46939">MELIWSSLQNSNFTFISDRQKGILPTIVNLFPKAEHRGKKHKDQLWECSTTTTTTVRHFDRFMEDFKKFNSQAYDWLKVIPPKHWARAYISGRAHTYMLLNNLCEVFNSKLLDARDKPIITCLKYIREYLMKRICIVQNVIYKSQGPLTPTTTKLLDGVKKDASQYTCIFNGVDKTQVTRTLEDQFVEITGIPCSHLVSAIWDKVEHGPKNVPPLEEWVHPCYRLSTWNEMYKYKFQPINGRSMRPRSDYPITLTPPSILNMWGDQKRREIELKVNQMIKNMGHKSRSFKGQGEQNEIKNMVAGGKKLSKAKKQGDGKKEKPKMKEKSYSTSWKPHTRRVETRMDAGFKQSTRRHVEEGGAWRFRRKLVDLKTTSHPLHFMSLDLSEYALIWSMDGLWTKI</sequence>
<reference evidence="2 3" key="1">
    <citation type="journal article" date="2017" name="Nat. Commun.">
        <title>Genome assembly with in vitro proximity ligation data and whole-genome triplication in lettuce.</title>
        <authorList>
            <person name="Reyes-Chin-Wo S."/>
            <person name="Wang Z."/>
            <person name="Yang X."/>
            <person name="Kozik A."/>
            <person name="Arikit S."/>
            <person name="Song C."/>
            <person name="Xia L."/>
            <person name="Froenicke L."/>
            <person name="Lavelle D.O."/>
            <person name="Truco M.J."/>
            <person name="Xia R."/>
            <person name="Zhu S."/>
            <person name="Xu C."/>
            <person name="Xu H."/>
            <person name="Xu X."/>
            <person name="Cox K."/>
            <person name="Korf I."/>
            <person name="Meyers B.C."/>
            <person name="Michelmore R.W."/>
        </authorList>
    </citation>
    <scope>NUCLEOTIDE SEQUENCE [LARGE SCALE GENOMIC DNA]</scope>
    <source>
        <strain evidence="3">cv. Salinas</strain>
        <tissue evidence="2">Seedlings</tissue>
    </source>
</reference>
<dbReference type="EMBL" id="NBSK02000002">
    <property type="protein sequence ID" value="KAJ0223713.1"/>
    <property type="molecule type" value="Genomic_DNA"/>
</dbReference>
<proteinExistence type="predicted"/>
<dbReference type="Proteomes" id="UP000235145">
    <property type="component" value="Unassembled WGS sequence"/>
</dbReference>
<gene>
    <name evidence="2" type="ORF">LSAT_V11C200092000</name>
</gene>
<feature type="region of interest" description="Disordered" evidence="1">
    <location>
        <begin position="302"/>
        <end position="334"/>
    </location>
</feature>
<organism evidence="2 3">
    <name type="scientific">Lactuca sativa</name>
    <name type="common">Garden lettuce</name>
    <dbReference type="NCBI Taxonomy" id="4236"/>
    <lineage>
        <taxon>Eukaryota</taxon>
        <taxon>Viridiplantae</taxon>
        <taxon>Streptophyta</taxon>
        <taxon>Embryophyta</taxon>
        <taxon>Tracheophyta</taxon>
        <taxon>Spermatophyta</taxon>
        <taxon>Magnoliopsida</taxon>
        <taxon>eudicotyledons</taxon>
        <taxon>Gunneridae</taxon>
        <taxon>Pentapetalae</taxon>
        <taxon>asterids</taxon>
        <taxon>campanulids</taxon>
        <taxon>Asterales</taxon>
        <taxon>Asteraceae</taxon>
        <taxon>Cichorioideae</taxon>
        <taxon>Cichorieae</taxon>
        <taxon>Lactucinae</taxon>
        <taxon>Lactuca</taxon>
    </lineage>
</organism>
<keyword evidence="3" id="KW-1185">Reference proteome</keyword>
<accession>A0A9R1WH93</accession>
<dbReference type="AlphaFoldDB" id="A0A9R1WH93"/>
<evidence type="ECO:0000313" key="3">
    <source>
        <dbReference type="Proteomes" id="UP000235145"/>
    </source>
</evidence>
<protein>
    <submittedName>
        <fullName evidence="2">Uncharacterized protein</fullName>
    </submittedName>
</protein>
<dbReference type="PANTHER" id="PTHR31973:SF190">
    <property type="entry name" value="MULE TRANSPOSASE DOMAIN-CONTAINING PROTEIN"/>
    <property type="match status" value="1"/>
</dbReference>